<name>I2B6G7_SHIBC</name>
<dbReference type="EMBL" id="CP001560">
    <property type="protein sequence ID" value="AFJ46121.1"/>
    <property type="molecule type" value="Genomic_DNA"/>
</dbReference>
<accession>I2B6G7</accession>
<dbReference type="InterPro" id="IPR025262">
    <property type="entry name" value="QseG"/>
</dbReference>
<dbReference type="NCBIfam" id="NF007997">
    <property type="entry name" value="PRK10722.1"/>
    <property type="match status" value="1"/>
</dbReference>
<sequence length="246" mass="27735">MIPIFTVLSRACRAWRRMMTCGAVVIASSLAGGCVPDSVHSVIHPKDELPQPRQQLDDYLTVGCTRIWQLAEPASENNPLYWLRAMDCARSLSPAEARVIAHRHEEPTWQEAFRRGILLADARITPQERQRYMTTLDATADSVPPHVQPLYQVWRAGQQLQLKLVAERGRYNKLRQTTDTELEGMRVQQTHLQSQLEATTRKLKSLTDIERQLSTRKPSAGYLPDASQVSSEGAAAPDSHSVKEKQ</sequence>
<organism evidence="2 3">
    <name type="scientific">Shimwellia blattae (strain ATCC 29907 / DSM 4481 / JCM 1650 / NBRC 105725 / CDC 9005-74)</name>
    <name type="common">Escherichia blattae</name>
    <dbReference type="NCBI Taxonomy" id="630626"/>
    <lineage>
        <taxon>Bacteria</taxon>
        <taxon>Pseudomonadati</taxon>
        <taxon>Pseudomonadota</taxon>
        <taxon>Gammaproteobacteria</taxon>
        <taxon>Enterobacterales</taxon>
        <taxon>Enterobacteriaceae</taxon>
        <taxon>Shimwellia</taxon>
    </lineage>
</organism>
<gene>
    <name evidence="2" type="primary">yfhG</name>
    <name evidence="2" type="ordered locus">EBL_c10110</name>
</gene>
<evidence type="ECO:0000313" key="2">
    <source>
        <dbReference type="EMBL" id="AFJ46121.1"/>
    </source>
</evidence>
<reference evidence="2 3" key="1">
    <citation type="journal article" date="2012" name="J. Bacteriol.">
        <title>Complete genome sequence of the B12-producing Shimwellia blattae strain DSM 4481, isolated from a cockroach.</title>
        <authorList>
            <person name="Brzuszkiewicz E."/>
            <person name="Waschkowitz T."/>
            <person name="Wiezer A."/>
            <person name="Daniel R."/>
        </authorList>
    </citation>
    <scope>NUCLEOTIDE SEQUENCE [LARGE SCALE GENOMIC DNA]</scope>
    <source>
        <strain evidence="3">ATCC 29907 / DSM 4481 / JCM 1650 / NBRC 105725 / CDC 9005-74</strain>
    </source>
</reference>
<keyword evidence="3" id="KW-1185">Reference proteome</keyword>
<dbReference type="HOGENOM" id="CLU_068067_1_0_6"/>
<protein>
    <submittedName>
        <fullName evidence="2">Putative alpha helix protein</fullName>
    </submittedName>
</protein>
<dbReference type="STRING" id="630626.EBL_c10110"/>
<feature type="region of interest" description="Disordered" evidence="1">
    <location>
        <begin position="212"/>
        <end position="246"/>
    </location>
</feature>
<dbReference type="OrthoDB" id="6485482at2"/>
<dbReference type="eggNOG" id="COG3170">
    <property type="taxonomic scope" value="Bacteria"/>
</dbReference>
<dbReference type="AlphaFoldDB" id="I2B6G7"/>
<dbReference type="Pfam" id="PF13942">
    <property type="entry name" value="Lipoprotein_20"/>
    <property type="match status" value="1"/>
</dbReference>
<dbReference type="PATRIC" id="fig|630626.3.peg.977"/>
<dbReference type="Proteomes" id="UP000001955">
    <property type="component" value="Chromosome"/>
</dbReference>
<evidence type="ECO:0000313" key="3">
    <source>
        <dbReference type="Proteomes" id="UP000001955"/>
    </source>
</evidence>
<evidence type="ECO:0000256" key="1">
    <source>
        <dbReference type="SAM" id="MobiDB-lite"/>
    </source>
</evidence>
<dbReference type="KEGG" id="ebt:EBL_c10110"/>
<proteinExistence type="predicted"/>